<evidence type="ECO:0000256" key="3">
    <source>
        <dbReference type="ARBA" id="ARBA00023012"/>
    </source>
</evidence>
<dbReference type="InterPro" id="IPR036890">
    <property type="entry name" value="HATPase_C_sf"/>
</dbReference>
<dbReference type="InterPro" id="IPR050482">
    <property type="entry name" value="Sensor_HK_TwoCompSys"/>
</dbReference>
<dbReference type="InterPro" id="IPR011712">
    <property type="entry name" value="Sig_transdc_His_kin_sub3_dim/P"/>
</dbReference>
<evidence type="ECO:0000259" key="4">
    <source>
        <dbReference type="PROSITE" id="PS50109"/>
    </source>
</evidence>
<keyword evidence="1" id="KW-0808">Transferase</keyword>
<comment type="caution">
    <text evidence="6">The sequence shown here is derived from an EMBL/GenBank/DDBJ whole genome shotgun (WGS) entry which is preliminary data.</text>
</comment>
<dbReference type="InterPro" id="IPR000700">
    <property type="entry name" value="PAS-assoc_C"/>
</dbReference>
<dbReference type="CDD" id="cd00130">
    <property type="entry name" value="PAS"/>
    <property type="match status" value="1"/>
</dbReference>
<organism evidence="6">
    <name type="scientific">Caldithrix abyssi</name>
    <dbReference type="NCBI Taxonomy" id="187145"/>
    <lineage>
        <taxon>Bacteria</taxon>
        <taxon>Pseudomonadati</taxon>
        <taxon>Calditrichota</taxon>
        <taxon>Calditrichia</taxon>
        <taxon>Calditrichales</taxon>
        <taxon>Calditrichaceae</taxon>
        <taxon>Caldithrix</taxon>
    </lineage>
</organism>
<dbReference type="PROSITE" id="PS50113">
    <property type="entry name" value="PAC"/>
    <property type="match status" value="1"/>
</dbReference>
<reference evidence="6" key="1">
    <citation type="journal article" date="2020" name="mSystems">
        <title>Genome- and Community-Level Interaction Insights into Carbon Utilization and Element Cycling Functions of Hydrothermarchaeota in Hydrothermal Sediment.</title>
        <authorList>
            <person name="Zhou Z."/>
            <person name="Liu Y."/>
            <person name="Xu W."/>
            <person name="Pan J."/>
            <person name="Luo Z.H."/>
            <person name="Li M."/>
        </authorList>
    </citation>
    <scope>NUCLEOTIDE SEQUENCE [LARGE SCALE GENOMIC DNA]</scope>
    <source>
        <strain evidence="6">HyVt-527</strain>
    </source>
</reference>
<keyword evidence="2" id="KW-0418">Kinase</keyword>
<dbReference type="PANTHER" id="PTHR24421:SF59">
    <property type="entry name" value="OXYGEN SENSOR HISTIDINE KINASE NREB"/>
    <property type="match status" value="1"/>
</dbReference>
<dbReference type="AlphaFoldDB" id="A0A7V5PN51"/>
<feature type="domain" description="PAC" evidence="5">
    <location>
        <begin position="83"/>
        <end position="133"/>
    </location>
</feature>
<protein>
    <submittedName>
        <fullName evidence="6">PAS domain S-box protein</fullName>
    </submittedName>
</protein>
<evidence type="ECO:0000259" key="5">
    <source>
        <dbReference type="PROSITE" id="PS50113"/>
    </source>
</evidence>
<dbReference type="Pfam" id="PF07730">
    <property type="entry name" value="HisKA_3"/>
    <property type="match status" value="1"/>
</dbReference>
<dbReference type="Gene3D" id="1.20.5.1930">
    <property type="match status" value="1"/>
</dbReference>
<dbReference type="PANTHER" id="PTHR24421">
    <property type="entry name" value="NITRATE/NITRITE SENSOR PROTEIN NARX-RELATED"/>
    <property type="match status" value="1"/>
</dbReference>
<evidence type="ECO:0000313" key="6">
    <source>
        <dbReference type="EMBL" id="HHJ52128.1"/>
    </source>
</evidence>
<dbReference type="InterPro" id="IPR005467">
    <property type="entry name" value="His_kinase_dom"/>
</dbReference>
<gene>
    <name evidence="6" type="ORF">ENJ89_02940</name>
</gene>
<dbReference type="SUPFAM" id="SSF55874">
    <property type="entry name" value="ATPase domain of HSP90 chaperone/DNA topoisomerase II/histidine kinase"/>
    <property type="match status" value="1"/>
</dbReference>
<dbReference type="Pfam" id="PF13426">
    <property type="entry name" value="PAS_9"/>
    <property type="match status" value="1"/>
</dbReference>
<dbReference type="Gene3D" id="3.30.450.20">
    <property type="entry name" value="PAS domain"/>
    <property type="match status" value="1"/>
</dbReference>
<dbReference type="GO" id="GO:0000155">
    <property type="term" value="F:phosphorelay sensor kinase activity"/>
    <property type="evidence" value="ECO:0007669"/>
    <property type="project" value="InterPro"/>
</dbReference>
<dbReference type="InterPro" id="IPR035965">
    <property type="entry name" value="PAS-like_dom_sf"/>
</dbReference>
<name>A0A7V5PN51_CALAY</name>
<proteinExistence type="predicted"/>
<dbReference type="GO" id="GO:0016020">
    <property type="term" value="C:membrane"/>
    <property type="evidence" value="ECO:0007669"/>
    <property type="project" value="InterPro"/>
</dbReference>
<dbReference type="Proteomes" id="UP000886124">
    <property type="component" value="Unassembled WGS sequence"/>
</dbReference>
<dbReference type="CDD" id="cd16917">
    <property type="entry name" value="HATPase_UhpB-NarQ-NarX-like"/>
    <property type="match status" value="1"/>
</dbReference>
<evidence type="ECO:0000256" key="1">
    <source>
        <dbReference type="ARBA" id="ARBA00022679"/>
    </source>
</evidence>
<evidence type="ECO:0000256" key="2">
    <source>
        <dbReference type="ARBA" id="ARBA00022777"/>
    </source>
</evidence>
<accession>A0A7V5PN51</accession>
<feature type="domain" description="Histidine kinase" evidence="4">
    <location>
        <begin position="159"/>
        <end position="351"/>
    </location>
</feature>
<dbReference type="EMBL" id="DROD01000200">
    <property type="protein sequence ID" value="HHJ52128.1"/>
    <property type="molecule type" value="Genomic_DNA"/>
</dbReference>
<dbReference type="SUPFAM" id="SSF55785">
    <property type="entry name" value="PYP-like sensor domain (PAS domain)"/>
    <property type="match status" value="1"/>
</dbReference>
<dbReference type="InterPro" id="IPR003594">
    <property type="entry name" value="HATPase_dom"/>
</dbReference>
<dbReference type="NCBIfam" id="TIGR00229">
    <property type="entry name" value="sensory_box"/>
    <property type="match status" value="1"/>
</dbReference>
<keyword evidence="3" id="KW-0902">Two-component regulatory system</keyword>
<dbReference type="InterPro" id="IPR000014">
    <property type="entry name" value="PAS"/>
</dbReference>
<dbReference type="PROSITE" id="PS50109">
    <property type="entry name" value="HIS_KIN"/>
    <property type="match status" value="1"/>
</dbReference>
<dbReference type="Pfam" id="PF02518">
    <property type="entry name" value="HATPase_c"/>
    <property type="match status" value="1"/>
</dbReference>
<feature type="non-terminal residue" evidence="6">
    <location>
        <position position="1"/>
    </location>
</feature>
<dbReference type="Gene3D" id="3.30.565.10">
    <property type="entry name" value="Histidine kinase-like ATPase, C-terminal domain"/>
    <property type="match status" value="1"/>
</dbReference>
<sequence length="358" mass="40634">LELKESERRFRLLFNHANDAIFVNPLVDEYKLGAFIEVNNVACQRLLYAREELLALNPYSIIPERYYDAVHEVVKKLKEKGQAIFEIEHLRKDNRRIPVEISAILFEYKNVPTILSIARDITQRKRDEARLRATSQKLRNLASRIQTVREEERTLIAREIHDELGQMLTVLKIQLSLLGQEIAGSQPEYSQKIRQISTLIDQTVESVQRITAKLRPDILDELGLVPAIEWQASEFSALTGIQCKCSLTAEDVRLSQEKATAVFRIFQEALTNVARHAGASRVSIFLRHLDRRLVLEITDNGRGITPAQKNDPRSLGILGMKERAVLFGGNVTIHGTPDKGSNVKVEIPLSQDEFSPAP</sequence>
<dbReference type="SMART" id="SM00387">
    <property type="entry name" value="HATPase_c"/>
    <property type="match status" value="1"/>
</dbReference>
<dbReference type="GO" id="GO:0046983">
    <property type="term" value="F:protein dimerization activity"/>
    <property type="evidence" value="ECO:0007669"/>
    <property type="project" value="InterPro"/>
</dbReference>